<keyword evidence="1" id="KW-0812">Transmembrane</keyword>
<accession>A0A1G8FJY5</accession>
<organism evidence="2 3">
    <name type="scientific">Paraburkholderia phenazinium</name>
    <dbReference type="NCBI Taxonomy" id="60549"/>
    <lineage>
        <taxon>Bacteria</taxon>
        <taxon>Pseudomonadati</taxon>
        <taxon>Pseudomonadota</taxon>
        <taxon>Betaproteobacteria</taxon>
        <taxon>Burkholderiales</taxon>
        <taxon>Burkholderiaceae</taxon>
        <taxon>Paraburkholderia</taxon>
    </lineage>
</organism>
<proteinExistence type="predicted"/>
<dbReference type="AlphaFoldDB" id="A0A1G8FJY5"/>
<evidence type="ECO:0000313" key="3">
    <source>
        <dbReference type="Proteomes" id="UP000199706"/>
    </source>
</evidence>
<sequence length="47" mass="5052">MTNENETGSANELTFGETLRAVAGGWLMILSWVALIVFAGIALTRLL</sequence>
<gene>
    <name evidence="2" type="ORF">SAMN05216466_113214</name>
</gene>
<evidence type="ECO:0000256" key="1">
    <source>
        <dbReference type="SAM" id="Phobius"/>
    </source>
</evidence>
<dbReference type="EMBL" id="FNCJ01000013">
    <property type="protein sequence ID" value="SDH82336.1"/>
    <property type="molecule type" value="Genomic_DNA"/>
</dbReference>
<keyword evidence="1" id="KW-0472">Membrane</keyword>
<dbReference type="Proteomes" id="UP000199706">
    <property type="component" value="Unassembled WGS sequence"/>
</dbReference>
<reference evidence="2 3" key="1">
    <citation type="submission" date="2016-10" db="EMBL/GenBank/DDBJ databases">
        <authorList>
            <person name="de Groot N.N."/>
        </authorList>
    </citation>
    <scope>NUCLEOTIDE SEQUENCE [LARGE SCALE GENOMIC DNA]</scope>
    <source>
        <strain evidence="2 3">LMG 2247</strain>
    </source>
</reference>
<protein>
    <submittedName>
        <fullName evidence="2">Uncharacterized protein</fullName>
    </submittedName>
</protein>
<keyword evidence="1" id="KW-1133">Transmembrane helix</keyword>
<feature type="transmembrane region" description="Helical" evidence="1">
    <location>
        <begin position="23"/>
        <end position="43"/>
    </location>
</feature>
<name>A0A1G8FJY5_9BURK</name>
<evidence type="ECO:0000313" key="2">
    <source>
        <dbReference type="EMBL" id="SDH82336.1"/>
    </source>
</evidence>